<dbReference type="Proteomes" id="UP001165124">
    <property type="component" value="Unassembled WGS sequence"/>
</dbReference>
<reference evidence="8" key="1">
    <citation type="submission" date="2023-02" db="EMBL/GenBank/DDBJ databases">
        <title>Actinomadura rubrobrunea NBRC 14622.</title>
        <authorList>
            <person name="Ichikawa N."/>
            <person name="Sato H."/>
            <person name="Tonouchi N."/>
        </authorList>
    </citation>
    <scope>NUCLEOTIDE SEQUENCE</scope>
    <source>
        <strain evidence="8">NBRC 14622</strain>
    </source>
</reference>
<evidence type="ECO:0000256" key="2">
    <source>
        <dbReference type="ARBA" id="ARBA00007441"/>
    </source>
</evidence>
<dbReference type="Pfam" id="PF00155">
    <property type="entry name" value="Aminotran_1_2"/>
    <property type="match status" value="1"/>
</dbReference>
<protein>
    <recommendedName>
        <fullName evidence="6">Aminotransferase</fullName>
        <ecNumber evidence="6">2.6.1.-</ecNumber>
    </recommendedName>
</protein>
<sequence>MLNEQLGVAANFAVHQTVANRRAAGADILDLSFGESLLPVHPSLVERLAQGSVDTDYGPIAGDGAARAAAAGYFARRGLPTDPDQIVFAPGSKPLLLAVVAAVDGDVMLPSPTWVSYAPQARLLGRAAFPVPTPSHCGGVPDPDALRLAVRAARARRGRPRLVVLTLPDNPSGTLAPPAVVRRVCEVALAEGLTVVSDEIYRDLAHDGAPPLLSPAEVIPERTVVVTGLSKSHGIGGWRIGLARFPRGRHGAALRAGVVAAASEIWSTLARPMQAVAELALSEPPEIRAHLAAAARLHGTVAAAVHEVITAAGARCLPPQGGFYLYPDLEGIRDVLADKGVTTAADLQDHLLDRHGIAVLGGHLFGDKPRALRVRIATSLLYGDTPKQRWQTLHAADPLSLPHVRKAVDRIGAAFRALSSPARCSAGGRLVETAERGA</sequence>
<evidence type="ECO:0000256" key="5">
    <source>
        <dbReference type="ARBA" id="ARBA00022898"/>
    </source>
</evidence>
<evidence type="ECO:0000256" key="4">
    <source>
        <dbReference type="ARBA" id="ARBA00022679"/>
    </source>
</evidence>
<dbReference type="GO" id="GO:0006520">
    <property type="term" value="P:amino acid metabolic process"/>
    <property type="evidence" value="ECO:0007669"/>
    <property type="project" value="InterPro"/>
</dbReference>
<dbReference type="PANTHER" id="PTHR46383:SF1">
    <property type="entry name" value="ASPARTATE AMINOTRANSFERASE"/>
    <property type="match status" value="1"/>
</dbReference>
<dbReference type="InterPro" id="IPR004839">
    <property type="entry name" value="Aminotransferase_I/II_large"/>
</dbReference>
<dbReference type="EC" id="2.6.1.-" evidence="6"/>
<evidence type="ECO:0000259" key="7">
    <source>
        <dbReference type="Pfam" id="PF00155"/>
    </source>
</evidence>
<proteinExistence type="inferred from homology"/>
<evidence type="ECO:0000256" key="1">
    <source>
        <dbReference type="ARBA" id="ARBA00001933"/>
    </source>
</evidence>
<keyword evidence="9" id="KW-1185">Reference proteome</keyword>
<dbReference type="InterPro" id="IPR015424">
    <property type="entry name" value="PyrdxlP-dep_Trfase"/>
</dbReference>
<keyword evidence="8" id="KW-0378">Hydrolase</keyword>
<evidence type="ECO:0000256" key="6">
    <source>
        <dbReference type="RuleBase" id="RU000481"/>
    </source>
</evidence>
<keyword evidence="5" id="KW-0663">Pyridoxal phosphate</keyword>
<evidence type="ECO:0000313" key="8">
    <source>
        <dbReference type="EMBL" id="GLW65159.1"/>
    </source>
</evidence>
<dbReference type="PANTHER" id="PTHR46383">
    <property type="entry name" value="ASPARTATE AMINOTRANSFERASE"/>
    <property type="match status" value="1"/>
</dbReference>
<evidence type="ECO:0000256" key="3">
    <source>
        <dbReference type="ARBA" id="ARBA00022576"/>
    </source>
</evidence>
<evidence type="ECO:0000313" key="9">
    <source>
        <dbReference type="Proteomes" id="UP001165124"/>
    </source>
</evidence>
<dbReference type="InterPro" id="IPR015422">
    <property type="entry name" value="PyrdxlP-dep_Trfase_small"/>
</dbReference>
<dbReference type="Gene3D" id="3.40.640.10">
    <property type="entry name" value="Type I PLP-dependent aspartate aminotransferase-like (Major domain)"/>
    <property type="match status" value="1"/>
</dbReference>
<dbReference type="InterPro" id="IPR050596">
    <property type="entry name" value="AspAT/PAT-like"/>
</dbReference>
<dbReference type="EMBL" id="BSRZ01000008">
    <property type="protein sequence ID" value="GLW65159.1"/>
    <property type="molecule type" value="Genomic_DNA"/>
</dbReference>
<comment type="caution">
    <text evidence="8">The sequence shown here is derived from an EMBL/GenBank/DDBJ whole genome shotgun (WGS) entry which is preliminary data.</text>
</comment>
<organism evidence="8 9">
    <name type="scientific">Actinomadura rubrobrunea</name>
    <dbReference type="NCBI Taxonomy" id="115335"/>
    <lineage>
        <taxon>Bacteria</taxon>
        <taxon>Bacillati</taxon>
        <taxon>Actinomycetota</taxon>
        <taxon>Actinomycetes</taxon>
        <taxon>Streptosporangiales</taxon>
        <taxon>Thermomonosporaceae</taxon>
        <taxon>Actinomadura</taxon>
    </lineage>
</organism>
<accession>A0A9W6PVB6</accession>
<dbReference type="SUPFAM" id="SSF53383">
    <property type="entry name" value="PLP-dependent transferases"/>
    <property type="match status" value="1"/>
</dbReference>
<dbReference type="AlphaFoldDB" id="A0A9W6PVB6"/>
<dbReference type="PROSITE" id="PS00105">
    <property type="entry name" value="AA_TRANSFER_CLASS_1"/>
    <property type="match status" value="1"/>
</dbReference>
<feature type="domain" description="Aminotransferase class I/classII large" evidence="7">
    <location>
        <begin position="27"/>
        <end position="377"/>
    </location>
</feature>
<comment type="similarity">
    <text evidence="2 6">Belongs to the class-I pyridoxal-phosphate-dependent aminotransferase family.</text>
</comment>
<dbReference type="CDD" id="cd00609">
    <property type="entry name" value="AAT_like"/>
    <property type="match status" value="1"/>
</dbReference>
<keyword evidence="3 6" id="KW-0032">Aminotransferase</keyword>
<dbReference type="InterPro" id="IPR015421">
    <property type="entry name" value="PyrdxlP-dep_Trfase_major"/>
</dbReference>
<keyword evidence="8" id="KW-0031">Aminopeptidase</keyword>
<gene>
    <name evidence="8" type="ORF">Arub01_34030</name>
</gene>
<keyword evidence="4 6" id="KW-0808">Transferase</keyword>
<dbReference type="Gene3D" id="3.90.1150.10">
    <property type="entry name" value="Aspartate Aminotransferase, domain 1"/>
    <property type="match status" value="1"/>
</dbReference>
<dbReference type="GO" id="GO:0008483">
    <property type="term" value="F:transaminase activity"/>
    <property type="evidence" value="ECO:0007669"/>
    <property type="project" value="UniProtKB-KW"/>
</dbReference>
<dbReference type="GO" id="GO:0004177">
    <property type="term" value="F:aminopeptidase activity"/>
    <property type="evidence" value="ECO:0007669"/>
    <property type="project" value="UniProtKB-KW"/>
</dbReference>
<comment type="cofactor">
    <cofactor evidence="1 6">
        <name>pyridoxal 5'-phosphate</name>
        <dbReference type="ChEBI" id="CHEBI:597326"/>
    </cofactor>
</comment>
<keyword evidence="8" id="KW-0645">Protease</keyword>
<dbReference type="GO" id="GO:0030170">
    <property type="term" value="F:pyridoxal phosphate binding"/>
    <property type="evidence" value="ECO:0007669"/>
    <property type="project" value="InterPro"/>
</dbReference>
<name>A0A9W6PVB6_9ACTN</name>
<dbReference type="RefSeq" id="WP_067906611.1">
    <property type="nucleotide sequence ID" value="NZ_BSRZ01000008.1"/>
</dbReference>
<dbReference type="InterPro" id="IPR004838">
    <property type="entry name" value="NHTrfase_class1_PyrdxlP-BS"/>
</dbReference>